<evidence type="ECO:0000313" key="1">
    <source>
        <dbReference type="EMBL" id="JAE31009.1"/>
    </source>
</evidence>
<proteinExistence type="predicted"/>
<dbReference type="EMBL" id="GBRH01166887">
    <property type="protein sequence ID" value="JAE31009.1"/>
    <property type="molecule type" value="Transcribed_RNA"/>
</dbReference>
<name>A0A0A9H5D9_ARUDO</name>
<accession>A0A0A9H5D9</accession>
<dbReference type="AlphaFoldDB" id="A0A0A9H5D9"/>
<reference evidence="1" key="2">
    <citation type="journal article" date="2015" name="Data Brief">
        <title>Shoot transcriptome of the giant reed, Arundo donax.</title>
        <authorList>
            <person name="Barrero R.A."/>
            <person name="Guerrero F.D."/>
            <person name="Moolhuijzen P."/>
            <person name="Goolsby J.A."/>
            <person name="Tidwell J."/>
            <person name="Bellgard S.E."/>
            <person name="Bellgard M.I."/>
        </authorList>
    </citation>
    <scope>NUCLEOTIDE SEQUENCE</scope>
    <source>
        <tissue evidence="1">Shoot tissue taken approximately 20 cm above the soil surface</tissue>
    </source>
</reference>
<protein>
    <submittedName>
        <fullName evidence="1">Uncharacterized protein</fullName>
    </submittedName>
</protein>
<organism evidence="1">
    <name type="scientific">Arundo donax</name>
    <name type="common">Giant reed</name>
    <name type="synonym">Donax arundinaceus</name>
    <dbReference type="NCBI Taxonomy" id="35708"/>
    <lineage>
        <taxon>Eukaryota</taxon>
        <taxon>Viridiplantae</taxon>
        <taxon>Streptophyta</taxon>
        <taxon>Embryophyta</taxon>
        <taxon>Tracheophyta</taxon>
        <taxon>Spermatophyta</taxon>
        <taxon>Magnoliopsida</taxon>
        <taxon>Liliopsida</taxon>
        <taxon>Poales</taxon>
        <taxon>Poaceae</taxon>
        <taxon>PACMAD clade</taxon>
        <taxon>Arundinoideae</taxon>
        <taxon>Arundineae</taxon>
        <taxon>Arundo</taxon>
    </lineage>
</organism>
<reference evidence="1" key="1">
    <citation type="submission" date="2014-09" db="EMBL/GenBank/DDBJ databases">
        <authorList>
            <person name="Magalhaes I.L.F."/>
            <person name="Oliveira U."/>
            <person name="Santos F.R."/>
            <person name="Vidigal T.H.D.A."/>
            <person name="Brescovit A.D."/>
            <person name="Santos A.J."/>
        </authorList>
    </citation>
    <scope>NUCLEOTIDE SEQUENCE</scope>
    <source>
        <tissue evidence="1">Shoot tissue taken approximately 20 cm above the soil surface</tissue>
    </source>
</reference>
<sequence length="28" mass="3293">MDGVNQNCSALIYFLINIHFDEGRDEMF</sequence>